<protein>
    <submittedName>
        <fullName evidence="1">Uncharacterized protein</fullName>
    </submittedName>
</protein>
<dbReference type="Proteomes" id="UP001186974">
    <property type="component" value="Unassembled WGS sequence"/>
</dbReference>
<accession>A0ACC3DIJ8</accession>
<reference evidence="1" key="1">
    <citation type="submission" date="2024-09" db="EMBL/GenBank/DDBJ databases">
        <title>Black Yeasts Isolated from many extreme environments.</title>
        <authorList>
            <person name="Coleine C."/>
            <person name="Stajich J.E."/>
            <person name="Selbmann L."/>
        </authorList>
    </citation>
    <scope>NUCLEOTIDE SEQUENCE</scope>
    <source>
        <strain evidence="1">CCFEE 5737</strain>
    </source>
</reference>
<name>A0ACC3DIJ8_9PEZI</name>
<evidence type="ECO:0000313" key="1">
    <source>
        <dbReference type="EMBL" id="KAK3076452.1"/>
    </source>
</evidence>
<proteinExistence type="predicted"/>
<dbReference type="EMBL" id="JAWDJW010003952">
    <property type="protein sequence ID" value="KAK3076452.1"/>
    <property type="molecule type" value="Genomic_DNA"/>
</dbReference>
<feature type="non-terminal residue" evidence="1">
    <location>
        <position position="1"/>
    </location>
</feature>
<gene>
    <name evidence="1" type="ORF">LTS18_012968</name>
</gene>
<organism evidence="1 2">
    <name type="scientific">Coniosporium uncinatum</name>
    <dbReference type="NCBI Taxonomy" id="93489"/>
    <lineage>
        <taxon>Eukaryota</taxon>
        <taxon>Fungi</taxon>
        <taxon>Dikarya</taxon>
        <taxon>Ascomycota</taxon>
        <taxon>Pezizomycotina</taxon>
        <taxon>Dothideomycetes</taxon>
        <taxon>Dothideomycetes incertae sedis</taxon>
        <taxon>Coniosporium</taxon>
    </lineage>
</organism>
<sequence length="237" mass="26189">ATEEQDWTGLPVIFDEVFTGINRLGRFSAATFLKVHPDISVHAKLLTGGLIPLCLTMASQSVFSAFLSEDKTDALLHGHSYTAHAVGCEVALRSMQIMDSVTNLKTGPWSEWRKAWLPMTSTLSPDQTLEEHNPDQKVQVWSMWSQQFVRILSHKEQVDDIFAIGCVLAISLRDPSGSGYTSTAAAGLQKRLLADEAERGWVIHSRVLGNVLYLMTSLTAKLETVRAVEAFVESELT</sequence>
<keyword evidence="2" id="KW-1185">Reference proteome</keyword>
<comment type="caution">
    <text evidence="1">The sequence shown here is derived from an EMBL/GenBank/DDBJ whole genome shotgun (WGS) entry which is preliminary data.</text>
</comment>
<evidence type="ECO:0000313" key="2">
    <source>
        <dbReference type="Proteomes" id="UP001186974"/>
    </source>
</evidence>